<dbReference type="EMBL" id="FUXZ01000010">
    <property type="protein sequence ID" value="SKA69046.1"/>
    <property type="molecule type" value="Genomic_DNA"/>
</dbReference>
<protein>
    <recommendedName>
        <fullName evidence="3">SseB protein N-terminal domain-containing protein</fullName>
    </recommendedName>
</protein>
<evidence type="ECO:0000313" key="1">
    <source>
        <dbReference type="EMBL" id="SKA69046.1"/>
    </source>
</evidence>
<proteinExistence type="predicted"/>
<sequence length="143" mass="16048">MGLLDRINEVKNNVNAVTLLEKHDQGLLNDADFLRDFGKETIYYSTPFGDHKDGDKRLFLMPGPDNTGYFPVFTTEEDAKVHFELVGRVGYVLMNATFHDVLLTVKQSNEGEAPVKMGVLIDPARFKVTVDVANLDDVIIMTE</sequence>
<dbReference type="RefSeq" id="WP_078766595.1">
    <property type="nucleotide sequence ID" value="NZ_FUXZ01000010.1"/>
</dbReference>
<reference evidence="1 2" key="1">
    <citation type="submission" date="2017-02" db="EMBL/GenBank/DDBJ databases">
        <authorList>
            <person name="Peterson S.W."/>
        </authorList>
    </citation>
    <scope>NUCLEOTIDE SEQUENCE [LARGE SCALE GENOMIC DNA]</scope>
    <source>
        <strain evidence="1 2">ATCC 35992</strain>
    </source>
</reference>
<dbReference type="STRING" id="39495.SAMN02745111_01746"/>
<organism evidence="1 2">
    <name type="scientific">Eubacterium uniforme</name>
    <dbReference type="NCBI Taxonomy" id="39495"/>
    <lineage>
        <taxon>Bacteria</taxon>
        <taxon>Bacillati</taxon>
        <taxon>Bacillota</taxon>
        <taxon>Clostridia</taxon>
        <taxon>Eubacteriales</taxon>
        <taxon>Eubacteriaceae</taxon>
        <taxon>Eubacterium</taxon>
    </lineage>
</organism>
<gene>
    <name evidence="1" type="ORF">SAMN02745111_01746</name>
</gene>
<keyword evidence="2" id="KW-1185">Reference proteome</keyword>
<dbReference type="OrthoDB" id="4730712at2"/>
<accession>A0A1T4VVR2</accession>
<dbReference type="Proteomes" id="UP000190814">
    <property type="component" value="Unassembled WGS sequence"/>
</dbReference>
<evidence type="ECO:0000313" key="2">
    <source>
        <dbReference type="Proteomes" id="UP000190814"/>
    </source>
</evidence>
<evidence type="ECO:0008006" key="3">
    <source>
        <dbReference type="Google" id="ProtNLM"/>
    </source>
</evidence>
<dbReference type="AlphaFoldDB" id="A0A1T4VVR2"/>
<name>A0A1T4VVR2_9FIRM</name>